<feature type="binding site" evidence="1">
    <location>
        <position position="89"/>
    </location>
    <ligand>
        <name>[4Fe-4S] cluster</name>
        <dbReference type="ChEBI" id="CHEBI:49883"/>
        <note>4Fe-4S-S-AdoMet</note>
    </ligand>
</feature>
<feature type="binding site" evidence="1">
    <location>
        <position position="86"/>
    </location>
    <ligand>
        <name>[4Fe-4S] cluster</name>
        <dbReference type="ChEBI" id="CHEBI:49883"/>
        <note>4Fe-4S-S-AdoMet</note>
    </ligand>
</feature>
<dbReference type="AlphaFoldDB" id="A0A6G7PW18"/>
<dbReference type="PROSITE" id="PS51918">
    <property type="entry name" value="RADICAL_SAM"/>
    <property type="match status" value="1"/>
</dbReference>
<dbReference type="GO" id="GO:0051536">
    <property type="term" value="F:iron-sulfur cluster binding"/>
    <property type="evidence" value="ECO:0007669"/>
    <property type="project" value="UniProtKB-KW"/>
</dbReference>
<evidence type="ECO:0000313" key="2">
    <source>
        <dbReference type="EMBL" id="QIJ71711.1"/>
    </source>
</evidence>
<dbReference type="InterPro" id="IPR013785">
    <property type="entry name" value="Aldolase_TIM"/>
</dbReference>
<name>A0A6G7PW18_9BACT</name>
<dbReference type="Gene3D" id="3.20.20.70">
    <property type="entry name" value="Aldolase class I"/>
    <property type="match status" value="1"/>
</dbReference>
<evidence type="ECO:0000256" key="1">
    <source>
        <dbReference type="PIRSR" id="PIRSR004869-50"/>
    </source>
</evidence>
<dbReference type="InterPro" id="IPR034457">
    <property type="entry name" value="Organic_radical-activating"/>
</dbReference>
<dbReference type="PANTHER" id="PTHR30352">
    <property type="entry name" value="PYRUVATE FORMATE-LYASE-ACTIVATING ENZYME"/>
    <property type="match status" value="1"/>
</dbReference>
<dbReference type="GO" id="GO:0003824">
    <property type="term" value="F:catalytic activity"/>
    <property type="evidence" value="ECO:0007669"/>
    <property type="project" value="InterPro"/>
</dbReference>
<evidence type="ECO:0000313" key="3">
    <source>
        <dbReference type="Proteomes" id="UP000502179"/>
    </source>
</evidence>
<dbReference type="SMART" id="SM00729">
    <property type="entry name" value="Elp3"/>
    <property type="match status" value="1"/>
</dbReference>
<dbReference type="GO" id="GO:0046872">
    <property type="term" value="F:metal ion binding"/>
    <property type="evidence" value="ECO:0007669"/>
    <property type="project" value="UniProtKB-KW"/>
</dbReference>
<dbReference type="Proteomes" id="UP000502179">
    <property type="component" value="Chromosome"/>
</dbReference>
<keyword evidence="1" id="KW-0949">S-adenosyl-L-methionine</keyword>
<sequence>MKEAMLYERLKDKEVRCQLCSHRCKIKPEKTGICGVRKNVDGTLYSLVYGRVIARHVDPIEKKPLFHFLPGSRSYSIATVGCNFRCDFCQNFEISQMPRDQGIIMGDTMSPEEIVAEAKEARAKTISYTYTEPTIYFELAYDCARLAVEEDIRNVFVSNGYMTKEALETIRPYLHAANIDLKGDDRFYRRHCGARQSPVLETLKNLKEMGIWLEVTTLLIPGENDSLDLVRELARFIKEELGPGTPWHLSRFYPRYHLTGLPPTEVEKLAAARQIALEMGLRYVYTGNVPGDPGEKTYCYACGRVIIDRFGFTITDYHLDEGRCSFCGAEIDGVWS</sequence>
<accession>A0A6G7PW18</accession>
<dbReference type="InterPro" id="IPR016431">
    <property type="entry name" value="Pyrv-formate_lyase-activ_prd"/>
</dbReference>
<organism evidence="2 3">
    <name type="scientific">Thermosulfuriphilus ammonigenes</name>
    <dbReference type="NCBI Taxonomy" id="1936021"/>
    <lineage>
        <taxon>Bacteria</taxon>
        <taxon>Pseudomonadati</taxon>
        <taxon>Thermodesulfobacteriota</taxon>
        <taxon>Thermodesulfobacteria</taxon>
        <taxon>Thermodesulfobacteriales</taxon>
        <taxon>Thermodesulfobacteriaceae</taxon>
        <taxon>Thermosulfuriphilus</taxon>
    </lineage>
</organism>
<feature type="binding site" evidence="1">
    <location>
        <position position="82"/>
    </location>
    <ligand>
        <name>[4Fe-4S] cluster</name>
        <dbReference type="ChEBI" id="CHEBI:49883"/>
        <note>4Fe-4S-S-AdoMet</note>
    </ligand>
</feature>
<dbReference type="NCBIfam" id="TIGR04337">
    <property type="entry name" value="AmmeMemoSam_rS"/>
    <property type="match status" value="1"/>
</dbReference>
<dbReference type="RefSeq" id="WP_166031929.1">
    <property type="nucleotide sequence ID" value="NZ_CP048877.1"/>
</dbReference>
<dbReference type="InterPro" id="IPR058240">
    <property type="entry name" value="rSAM_sf"/>
</dbReference>
<dbReference type="SFLD" id="SFLDG01101">
    <property type="entry name" value="Uncharacterised_Radical_SAM_Su"/>
    <property type="match status" value="1"/>
</dbReference>
<proteinExistence type="predicted"/>
<dbReference type="SUPFAM" id="SSF102114">
    <property type="entry name" value="Radical SAM enzymes"/>
    <property type="match status" value="1"/>
</dbReference>
<dbReference type="InterPro" id="IPR027596">
    <property type="entry name" value="AmmeMemoSam_rS"/>
</dbReference>
<gene>
    <name evidence="2" type="primary">amrS</name>
    <name evidence="2" type="ORF">G4V39_05250</name>
</gene>
<comment type="cofactor">
    <cofactor evidence="1">
        <name>[4Fe-4S] cluster</name>
        <dbReference type="ChEBI" id="CHEBI:49883"/>
    </cofactor>
    <text evidence="1">Binds 1 [4Fe-4S] cluster. The cluster is coordinated with 3 cysteines and an exchangeable S-adenosyl-L-methionine.</text>
</comment>
<dbReference type="EMBL" id="CP048877">
    <property type="protein sequence ID" value="QIJ71711.1"/>
    <property type="molecule type" value="Genomic_DNA"/>
</dbReference>
<reference evidence="2 3" key="1">
    <citation type="submission" date="2020-02" db="EMBL/GenBank/DDBJ databases">
        <title>Genome analysis of Thermosulfuriphilus ammonigenes ST65T, an anaerobic thermophilic chemolithoautotrophic bacterium isolated from a deep-sea hydrothermal vent.</title>
        <authorList>
            <person name="Slobodkina G."/>
            <person name="Allioux M."/>
            <person name="Merkel A."/>
            <person name="Alain K."/>
            <person name="Jebbar M."/>
            <person name="Slobodkin A."/>
        </authorList>
    </citation>
    <scope>NUCLEOTIDE SEQUENCE [LARGE SCALE GENOMIC DNA]</scope>
    <source>
        <strain evidence="2 3">ST65</strain>
    </source>
</reference>
<keyword evidence="1" id="KW-0411">Iron-sulfur</keyword>
<protein>
    <submittedName>
        <fullName evidence="2">AmmeMemoRadiSam system radical SAM enzyme</fullName>
    </submittedName>
</protein>
<dbReference type="PIRSF" id="PIRSF004869">
    <property type="entry name" value="PflX_prd"/>
    <property type="match status" value="1"/>
</dbReference>
<dbReference type="KEGG" id="tav:G4V39_05250"/>
<dbReference type="InterPro" id="IPR007197">
    <property type="entry name" value="rSAM"/>
</dbReference>
<keyword evidence="1" id="KW-0479">Metal-binding</keyword>
<dbReference type="PANTHER" id="PTHR30352:SF5">
    <property type="entry name" value="PYRUVATE FORMATE-LYASE 1-ACTIVATING ENZYME"/>
    <property type="match status" value="1"/>
</dbReference>
<dbReference type="SFLD" id="SFLDS00029">
    <property type="entry name" value="Radical_SAM"/>
    <property type="match status" value="1"/>
</dbReference>
<keyword evidence="1" id="KW-0408">Iron</keyword>
<dbReference type="CDD" id="cd01335">
    <property type="entry name" value="Radical_SAM"/>
    <property type="match status" value="1"/>
</dbReference>
<dbReference type="InterPro" id="IPR006638">
    <property type="entry name" value="Elp3/MiaA/NifB-like_rSAM"/>
</dbReference>
<dbReference type="Pfam" id="PF04055">
    <property type="entry name" value="Radical_SAM"/>
    <property type="match status" value="1"/>
</dbReference>
<keyword evidence="3" id="KW-1185">Reference proteome</keyword>